<dbReference type="InterPro" id="IPR040255">
    <property type="entry name" value="Non-specific_endonuclease"/>
</dbReference>
<dbReference type="RefSeq" id="WP_186640246.1">
    <property type="nucleotide sequence ID" value="NZ_JACOAF010000041.1"/>
</dbReference>
<name>A0ABR6VW83_9BACT</name>
<dbReference type="Pfam" id="PF01223">
    <property type="entry name" value="Endonuclease_NS"/>
    <property type="match status" value="1"/>
</dbReference>
<protein>
    <submittedName>
        <fullName evidence="3">DNA/RNA non-specific endonuclease</fullName>
    </submittedName>
</protein>
<dbReference type="InterPro" id="IPR001604">
    <property type="entry name" value="Endo_G_ENPP1-like_dom"/>
</dbReference>
<keyword evidence="3" id="KW-0378">Hydrolase</keyword>
<dbReference type="PROSITE" id="PS51257">
    <property type="entry name" value="PROKAR_LIPOPROTEIN"/>
    <property type="match status" value="1"/>
</dbReference>
<dbReference type="PANTHER" id="PTHR13966:SF5">
    <property type="entry name" value="ENDONUCLEASE G, MITOCHONDRIAL"/>
    <property type="match status" value="1"/>
</dbReference>
<dbReference type="InterPro" id="IPR044925">
    <property type="entry name" value="His-Me_finger_sf"/>
</dbReference>
<sequence>MMKRLTYLAILSFLVLGCKETEITPQKSPDLLLSEHLTFGNPSNATTDVNNANNYLIEKPQYSLSYSKDRGTPNWVSWHITKDWLGSAPRQDDFREDTSLPTGWYRVNEDSYRGSGFDRGHNTPSADRTKTVADNSATFLMINMIPQAPNNNQQTWARLEDYTRNLVQDGDEVYVIMGSYGVGGIGSSGTRNSLDNGRVTVPSQIWKVIVILPEGNDDVSRVTNSTRVIAVNTPNINTISSSWGTYRTTVDAIEAATSYDLLSQLTDQIEAVLEAKTDNGPTQ</sequence>
<dbReference type="GO" id="GO:0004519">
    <property type="term" value="F:endonuclease activity"/>
    <property type="evidence" value="ECO:0007669"/>
    <property type="project" value="UniProtKB-KW"/>
</dbReference>
<keyword evidence="3" id="KW-0255">Endonuclease</keyword>
<feature type="domain" description="DNA/RNA non-specific endonuclease/pyrophosphatase/phosphodiesterase" evidence="2">
    <location>
        <begin position="58"/>
        <end position="268"/>
    </location>
</feature>
<organism evidence="3 4">
    <name type="scientific">Rufibacter sediminis</name>
    <dbReference type="NCBI Taxonomy" id="2762756"/>
    <lineage>
        <taxon>Bacteria</taxon>
        <taxon>Pseudomonadati</taxon>
        <taxon>Bacteroidota</taxon>
        <taxon>Cytophagia</taxon>
        <taxon>Cytophagales</taxon>
        <taxon>Hymenobacteraceae</taxon>
        <taxon>Rufibacter</taxon>
    </lineage>
</organism>
<evidence type="ECO:0000313" key="4">
    <source>
        <dbReference type="Proteomes" id="UP000659698"/>
    </source>
</evidence>
<gene>
    <name evidence="3" type="ORF">H7U12_17055</name>
</gene>
<dbReference type="InterPro" id="IPR020821">
    <property type="entry name" value="ENPP1-3/EXOG-like_nuc-like"/>
</dbReference>
<dbReference type="PANTHER" id="PTHR13966">
    <property type="entry name" value="ENDONUCLEASE RELATED"/>
    <property type="match status" value="1"/>
</dbReference>
<dbReference type="SUPFAM" id="SSF54060">
    <property type="entry name" value="His-Me finger endonucleases"/>
    <property type="match status" value="1"/>
</dbReference>
<dbReference type="CDD" id="cd00091">
    <property type="entry name" value="NUC"/>
    <property type="match status" value="1"/>
</dbReference>
<dbReference type="InterPro" id="IPR044929">
    <property type="entry name" value="DNA/RNA_non-sp_Endonuclease_sf"/>
</dbReference>
<dbReference type="Proteomes" id="UP000659698">
    <property type="component" value="Unassembled WGS sequence"/>
</dbReference>
<dbReference type="SMART" id="SM00477">
    <property type="entry name" value="NUC"/>
    <property type="match status" value="1"/>
</dbReference>
<keyword evidence="4" id="KW-1185">Reference proteome</keyword>
<feature type="domain" description="ENPP1-3/EXOG-like endonuclease/phosphodiesterase" evidence="1">
    <location>
        <begin position="59"/>
        <end position="268"/>
    </location>
</feature>
<dbReference type="SMART" id="SM00892">
    <property type="entry name" value="Endonuclease_NS"/>
    <property type="match status" value="1"/>
</dbReference>
<accession>A0ABR6VW83</accession>
<proteinExistence type="predicted"/>
<evidence type="ECO:0000313" key="3">
    <source>
        <dbReference type="EMBL" id="MBC3541406.1"/>
    </source>
</evidence>
<reference evidence="3 4" key="1">
    <citation type="journal article" date="2019" name="Int. J. Syst. Evol. Microbiol.">
        <title>Rufibacter sediminis sp. nov., isolated from freshwater lake sediment.</title>
        <authorList>
            <person name="Qu J.H."/>
            <person name="Zhang L.J."/>
            <person name="Fu Y.H."/>
            <person name="Li H.F."/>
        </authorList>
    </citation>
    <scope>NUCLEOTIDE SEQUENCE [LARGE SCALE GENOMIC DNA]</scope>
    <source>
        <strain evidence="3 4">H-1</strain>
    </source>
</reference>
<dbReference type="Gene3D" id="3.40.570.10">
    <property type="entry name" value="Extracellular Endonuclease, subunit A"/>
    <property type="match status" value="1"/>
</dbReference>
<evidence type="ECO:0000259" key="2">
    <source>
        <dbReference type="SMART" id="SM00892"/>
    </source>
</evidence>
<comment type="caution">
    <text evidence="3">The sequence shown here is derived from an EMBL/GenBank/DDBJ whole genome shotgun (WGS) entry which is preliminary data.</text>
</comment>
<dbReference type="EMBL" id="JACOAF010000041">
    <property type="protein sequence ID" value="MBC3541406.1"/>
    <property type="molecule type" value="Genomic_DNA"/>
</dbReference>
<keyword evidence="3" id="KW-0540">Nuclease</keyword>
<evidence type="ECO:0000259" key="1">
    <source>
        <dbReference type="SMART" id="SM00477"/>
    </source>
</evidence>